<dbReference type="GO" id="GO:0006511">
    <property type="term" value="P:ubiquitin-dependent protein catabolic process"/>
    <property type="evidence" value="ECO:0007669"/>
    <property type="project" value="TreeGrafter"/>
</dbReference>
<reference evidence="3 4" key="1">
    <citation type="submission" date="2014-04" db="EMBL/GenBank/DDBJ databases">
        <authorList>
            <consortium name="DOE Joint Genome Institute"/>
            <person name="Kuo A."/>
            <person name="Kohler A."/>
            <person name="Costa M.D."/>
            <person name="Nagy L.G."/>
            <person name="Floudas D."/>
            <person name="Copeland A."/>
            <person name="Barry K.W."/>
            <person name="Cichocki N."/>
            <person name="Veneault-Fourrey C."/>
            <person name="LaButti K."/>
            <person name="Lindquist E.A."/>
            <person name="Lipzen A."/>
            <person name="Lundell T."/>
            <person name="Morin E."/>
            <person name="Murat C."/>
            <person name="Sun H."/>
            <person name="Tunlid A."/>
            <person name="Henrissat B."/>
            <person name="Grigoriev I.V."/>
            <person name="Hibbett D.S."/>
            <person name="Martin F."/>
            <person name="Nordberg H.P."/>
            <person name="Cantor M.N."/>
            <person name="Hua S.X."/>
        </authorList>
    </citation>
    <scope>NUCLEOTIDE SEQUENCE [LARGE SCALE GENOMIC DNA]</scope>
    <source>
        <strain evidence="3 4">441</strain>
    </source>
</reference>
<feature type="region of interest" description="Disordered" evidence="1">
    <location>
        <begin position="91"/>
        <end position="154"/>
    </location>
</feature>
<dbReference type="GO" id="GO:0043130">
    <property type="term" value="F:ubiquitin binding"/>
    <property type="evidence" value="ECO:0007669"/>
    <property type="project" value="InterPro"/>
</dbReference>
<dbReference type="PROSITE" id="PS51140">
    <property type="entry name" value="CUE"/>
    <property type="match status" value="1"/>
</dbReference>
<dbReference type="CDD" id="cd14279">
    <property type="entry name" value="CUE"/>
    <property type="match status" value="1"/>
</dbReference>
<name>A0A0C9Z6G7_9AGAM</name>
<dbReference type="Proteomes" id="UP000054018">
    <property type="component" value="Unassembled WGS sequence"/>
</dbReference>
<dbReference type="HOGENOM" id="CLU_039542_0_0_1"/>
<evidence type="ECO:0000259" key="2">
    <source>
        <dbReference type="PROSITE" id="PS51140"/>
    </source>
</evidence>
<dbReference type="GO" id="GO:0031624">
    <property type="term" value="F:ubiquitin conjugating enzyme binding"/>
    <property type="evidence" value="ECO:0007669"/>
    <property type="project" value="TreeGrafter"/>
</dbReference>
<dbReference type="GO" id="GO:0005737">
    <property type="term" value="C:cytoplasm"/>
    <property type="evidence" value="ECO:0007669"/>
    <property type="project" value="TreeGrafter"/>
</dbReference>
<dbReference type="EMBL" id="KN833713">
    <property type="protein sequence ID" value="KIK24816.1"/>
    <property type="molecule type" value="Genomic_DNA"/>
</dbReference>
<feature type="compositionally biased region" description="Polar residues" evidence="1">
    <location>
        <begin position="213"/>
        <end position="247"/>
    </location>
</feature>
<evidence type="ECO:0000256" key="1">
    <source>
        <dbReference type="SAM" id="MobiDB-lite"/>
    </source>
</evidence>
<reference evidence="4" key="2">
    <citation type="submission" date="2015-01" db="EMBL/GenBank/DDBJ databases">
        <title>Evolutionary Origins and Diversification of the Mycorrhizal Mutualists.</title>
        <authorList>
            <consortium name="DOE Joint Genome Institute"/>
            <consortium name="Mycorrhizal Genomics Consortium"/>
            <person name="Kohler A."/>
            <person name="Kuo A."/>
            <person name="Nagy L.G."/>
            <person name="Floudas D."/>
            <person name="Copeland A."/>
            <person name="Barry K.W."/>
            <person name="Cichocki N."/>
            <person name="Veneault-Fourrey C."/>
            <person name="LaButti K."/>
            <person name="Lindquist E.A."/>
            <person name="Lipzen A."/>
            <person name="Lundell T."/>
            <person name="Morin E."/>
            <person name="Murat C."/>
            <person name="Riley R."/>
            <person name="Ohm R."/>
            <person name="Sun H."/>
            <person name="Tunlid A."/>
            <person name="Henrissat B."/>
            <person name="Grigoriev I.V."/>
            <person name="Hibbett D.S."/>
            <person name="Martin F."/>
        </authorList>
    </citation>
    <scope>NUCLEOTIDE SEQUENCE [LARGE SCALE GENOMIC DNA]</scope>
    <source>
        <strain evidence="4">441</strain>
    </source>
</reference>
<dbReference type="PANTHER" id="PTHR16461">
    <property type="entry name" value="TOLL-INTERACTING PROTEIN"/>
    <property type="match status" value="1"/>
</dbReference>
<feature type="compositionally biased region" description="Low complexity" evidence="1">
    <location>
        <begin position="109"/>
        <end position="124"/>
    </location>
</feature>
<dbReference type="AlphaFoldDB" id="A0A0C9Z6G7"/>
<sequence>MITLSPMPQQDSPVAHLMGIFPDFDEAVIISVLESVNNDQDRALDVLLGMNDPTYVPATPPSTIQPPQQRPGPTQEDLDEQLARRLAFEEEEAARAVSSERQPGWGGVSPPQQHQQQASYQAYQPRRSNDRGPGSWNGWRTEQDRTSQYPGQGQRDTMAEFQEGFYKIAETGKKTFSTLVSKVKAKMQELDQGGGPVSGSTSTSAYDAHDLSLQGTPAQGYTHSSSYGAGRTASPSWNGGQPRTSMYTPAPPIPPIDTRPNTSTGTPPAVRGYDLSDPAEGGVSPRNHTPPPPFPDENTTTRSLGAEGETLPSALSVSPDHALPGAFPLTSGNPTPFTSSPRSSTSGPGPVPVSGLVPISGPQGAGGTAARSNVEFSKLGLLPKRPVSLVRPLSPPAAAAGGRNASTQRKESSDDELEYVENPFEDRH</sequence>
<feature type="domain" description="CUE" evidence="2">
    <location>
        <begin position="9"/>
        <end position="52"/>
    </location>
</feature>
<feature type="compositionally biased region" description="Low complexity" evidence="1">
    <location>
        <begin position="334"/>
        <end position="362"/>
    </location>
</feature>
<dbReference type="Pfam" id="PF02845">
    <property type="entry name" value="CUE"/>
    <property type="match status" value="1"/>
</dbReference>
<dbReference type="Gene3D" id="1.10.8.10">
    <property type="entry name" value="DNA helicase RuvA subunit, C-terminal domain"/>
    <property type="match status" value="1"/>
</dbReference>
<dbReference type="OrthoDB" id="9942608at2759"/>
<dbReference type="PANTHER" id="PTHR16461:SF5">
    <property type="entry name" value="TOLL-INTERACTING PROTEIN"/>
    <property type="match status" value="1"/>
</dbReference>
<keyword evidence="4" id="KW-1185">Reference proteome</keyword>
<dbReference type="InterPro" id="IPR003892">
    <property type="entry name" value="CUE"/>
</dbReference>
<feature type="region of interest" description="Disordered" evidence="1">
    <location>
        <begin position="53"/>
        <end position="79"/>
    </location>
</feature>
<feature type="compositionally biased region" description="Pro residues" evidence="1">
    <location>
        <begin position="58"/>
        <end position="70"/>
    </location>
</feature>
<feature type="region of interest" description="Disordered" evidence="1">
    <location>
        <begin position="212"/>
        <end position="428"/>
    </location>
</feature>
<accession>A0A0C9Z6G7</accession>
<gene>
    <name evidence="3" type="ORF">PISMIDRAFT_23079</name>
</gene>
<proteinExistence type="predicted"/>
<dbReference type="SUPFAM" id="SSF46934">
    <property type="entry name" value="UBA-like"/>
    <property type="match status" value="1"/>
</dbReference>
<organism evidence="3 4">
    <name type="scientific">Pisolithus microcarpus 441</name>
    <dbReference type="NCBI Taxonomy" id="765257"/>
    <lineage>
        <taxon>Eukaryota</taxon>
        <taxon>Fungi</taxon>
        <taxon>Dikarya</taxon>
        <taxon>Basidiomycota</taxon>
        <taxon>Agaricomycotina</taxon>
        <taxon>Agaricomycetes</taxon>
        <taxon>Agaricomycetidae</taxon>
        <taxon>Boletales</taxon>
        <taxon>Sclerodermatineae</taxon>
        <taxon>Pisolithaceae</taxon>
        <taxon>Pisolithus</taxon>
    </lineage>
</organism>
<dbReference type="InterPro" id="IPR009060">
    <property type="entry name" value="UBA-like_sf"/>
</dbReference>
<dbReference type="STRING" id="765257.A0A0C9Z6G7"/>
<evidence type="ECO:0000313" key="3">
    <source>
        <dbReference type="EMBL" id="KIK24816.1"/>
    </source>
</evidence>
<evidence type="ECO:0000313" key="4">
    <source>
        <dbReference type="Proteomes" id="UP000054018"/>
    </source>
</evidence>
<protein>
    <recommendedName>
        <fullName evidence="2">CUE domain-containing protein</fullName>
    </recommendedName>
</protein>